<name>A0ABR3R682_9PLEO</name>
<organism evidence="2 3">
    <name type="scientific">Paraconiothyrium brasiliense</name>
    <dbReference type="NCBI Taxonomy" id="300254"/>
    <lineage>
        <taxon>Eukaryota</taxon>
        <taxon>Fungi</taxon>
        <taxon>Dikarya</taxon>
        <taxon>Ascomycota</taxon>
        <taxon>Pezizomycotina</taxon>
        <taxon>Dothideomycetes</taxon>
        <taxon>Pleosporomycetidae</taxon>
        <taxon>Pleosporales</taxon>
        <taxon>Massarineae</taxon>
        <taxon>Didymosphaeriaceae</taxon>
        <taxon>Paraconiothyrium</taxon>
    </lineage>
</organism>
<dbReference type="InterPro" id="IPR050667">
    <property type="entry name" value="PPR-containing_protein"/>
</dbReference>
<feature type="region of interest" description="Disordered" evidence="1">
    <location>
        <begin position="665"/>
        <end position="687"/>
    </location>
</feature>
<evidence type="ECO:0000313" key="3">
    <source>
        <dbReference type="Proteomes" id="UP001521785"/>
    </source>
</evidence>
<evidence type="ECO:0000313" key="2">
    <source>
        <dbReference type="EMBL" id="KAL1599778.1"/>
    </source>
</evidence>
<feature type="region of interest" description="Disordered" evidence="1">
    <location>
        <begin position="701"/>
        <end position="725"/>
    </location>
</feature>
<accession>A0ABR3R682</accession>
<reference evidence="2 3" key="1">
    <citation type="submission" date="2024-02" db="EMBL/GenBank/DDBJ databases">
        <title>De novo assembly and annotation of 12 fungi associated with fruit tree decline syndrome in Ontario, Canada.</title>
        <authorList>
            <person name="Sulman M."/>
            <person name="Ellouze W."/>
            <person name="Ilyukhin E."/>
        </authorList>
    </citation>
    <scope>NUCLEOTIDE SEQUENCE [LARGE SCALE GENOMIC DNA]</scope>
    <source>
        <strain evidence="2 3">M42-189</strain>
    </source>
</reference>
<comment type="caution">
    <text evidence="2">The sequence shown here is derived from an EMBL/GenBank/DDBJ whole genome shotgun (WGS) entry which is preliminary data.</text>
</comment>
<evidence type="ECO:0000256" key="1">
    <source>
        <dbReference type="SAM" id="MobiDB-lite"/>
    </source>
</evidence>
<dbReference type="EMBL" id="JAKJXO020000010">
    <property type="protein sequence ID" value="KAL1599778.1"/>
    <property type="molecule type" value="Genomic_DNA"/>
</dbReference>
<sequence>MIALWSRAIRTPGTCRCTSCSVNTSAVARRAGATGFKGAWVFGTPTSTFVYTTVFAAGLAIDAKAKRSRNEQWDSAFETIREELRALQTPAGRNPTDNVHKRDAGRSVGSLPSDVEWDDVFKAIGMDMIDDAVFEKRQMESDTLAIPEVLWDLLHADARSNGPSLLDWPASTAPNPGPRYNLPPQSLWALERVRLKALRNRQIRKKLAIQELSICLLIHHLLGHSRAYLSSDDDLASLSPHISSVAHLTPHERQKVKREILANLRAVQTTRKEEWPEDEMSIRLDPQFKAEPQYFQDNDGDFYHITEQLNVAIKKLFEEYHDKRKSPEHVAIATAKICHNLLISSAAPNLQTFNILLTGFQKLEQPRLVDDVIKGMYVCRIRPNEITCAAILDHYTETQSPAEFSQFVAKMRGVSDALMMARPDITVNAAGGGRLVRISESRVYQKVYPTPMVFHALMYGVLKFAGFERAMDIYYEMKEDGWGLDVRGLSRLLDDCLHRADWQGGLVVWEEIANIKGRVNHDVLTKAYAQFLSLCSVAQKPAAFNTVLSDVVTRGYNRKAILKSVKEMTGAVRPKKGYLAPAFTADNLLIAVSDYMKSGEAAEAETAPFFEETDPSSSQDDAQSQEEGIAEQADPWDAWVEHELGEPTPGKTLARNETAQTGIAPFLESPNAGSLPQDVKSHKQSITEKPDAWAVWMEHELGEAAAGEPSTPKENKLTVKRSRGS</sequence>
<dbReference type="Proteomes" id="UP001521785">
    <property type="component" value="Unassembled WGS sequence"/>
</dbReference>
<feature type="region of interest" description="Disordered" evidence="1">
    <location>
        <begin position="86"/>
        <end position="109"/>
    </location>
</feature>
<dbReference type="PANTHER" id="PTHR47939">
    <property type="entry name" value="MEMBRANE-ASSOCIATED SALT-INDUCIBLE PROTEIN-LIKE"/>
    <property type="match status" value="1"/>
</dbReference>
<keyword evidence="3" id="KW-1185">Reference proteome</keyword>
<evidence type="ECO:0008006" key="4">
    <source>
        <dbReference type="Google" id="ProtNLM"/>
    </source>
</evidence>
<dbReference type="InterPro" id="IPR011990">
    <property type="entry name" value="TPR-like_helical_dom_sf"/>
</dbReference>
<gene>
    <name evidence="2" type="ORF">SLS60_007582</name>
</gene>
<feature type="compositionally biased region" description="Low complexity" evidence="1">
    <location>
        <begin position="610"/>
        <end position="622"/>
    </location>
</feature>
<dbReference type="PANTHER" id="PTHR47939:SF5">
    <property type="entry name" value="PENTACOTRIPEPTIDE-REPEAT REGION OF PRORP DOMAIN-CONTAINING PROTEIN"/>
    <property type="match status" value="1"/>
</dbReference>
<feature type="region of interest" description="Disordered" evidence="1">
    <location>
        <begin position="610"/>
        <end position="631"/>
    </location>
</feature>
<proteinExistence type="predicted"/>
<protein>
    <recommendedName>
        <fullName evidence="4">Pentatricopeptide repeat protein</fullName>
    </recommendedName>
</protein>
<dbReference type="Gene3D" id="1.25.40.10">
    <property type="entry name" value="Tetratricopeptide repeat domain"/>
    <property type="match status" value="2"/>
</dbReference>